<dbReference type="GO" id="GO:0005739">
    <property type="term" value="C:mitochondrion"/>
    <property type="evidence" value="ECO:0007669"/>
    <property type="project" value="UniProtKB-SubCell"/>
</dbReference>
<dbReference type="EMBL" id="JBJQND010000002">
    <property type="protein sequence ID" value="KAL3886080.1"/>
    <property type="molecule type" value="Genomic_DNA"/>
</dbReference>
<dbReference type="PANTHER" id="PTHR21338:SF0">
    <property type="entry name" value="LARGE RIBOSOMAL SUBUNIT PROTEIN ML41"/>
    <property type="match status" value="1"/>
</dbReference>
<evidence type="ECO:0000256" key="6">
    <source>
        <dbReference type="ARBA" id="ARBA00023274"/>
    </source>
</evidence>
<evidence type="ECO:0008006" key="10">
    <source>
        <dbReference type="Google" id="ProtNLM"/>
    </source>
</evidence>
<feature type="region of interest" description="Disordered" evidence="7">
    <location>
        <begin position="132"/>
        <end position="153"/>
    </location>
</feature>
<evidence type="ECO:0000313" key="8">
    <source>
        <dbReference type="EMBL" id="KAL3886080.1"/>
    </source>
</evidence>
<keyword evidence="9" id="KW-1185">Reference proteome</keyword>
<comment type="similarity">
    <text evidence="2">Belongs to the mitochondrion-specific ribosomal protein mL41 family.</text>
</comment>
<evidence type="ECO:0000256" key="5">
    <source>
        <dbReference type="ARBA" id="ARBA00023128"/>
    </source>
</evidence>
<dbReference type="AlphaFoldDB" id="A0ABD3XK20"/>
<comment type="caution">
    <text evidence="8">The sequence shown here is derived from an EMBL/GenBank/DDBJ whole genome shotgun (WGS) entry which is preliminary data.</text>
</comment>
<proteinExistence type="inferred from homology"/>
<sequence>MQLLRKNGISWCRHFSLSAAILAIPKPKRASLTPFDKRLTVTGKHVNEHVKGGSKEMQKKVALHVVPPIGFVHPVSNQFKKVKEMQPEFVVPDLTDFKLKPYVSYKATPITEPKLTARGLFNSCYAQQVEADLKEGKLKRPSEKTGSNSTDKT</sequence>
<protein>
    <recommendedName>
        <fullName evidence="10">Mitochondrial ribosomal protein L41</fullName>
    </recommendedName>
</protein>
<evidence type="ECO:0000313" key="9">
    <source>
        <dbReference type="Proteomes" id="UP001634394"/>
    </source>
</evidence>
<evidence type="ECO:0000256" key="4">
    <source>
        <dbReference type="ARBA" id="ARBA00022980"/>
    </source>
</evidence>
<keyword evidence="4" id="KW-0689">Ribosomal protein</keyword>
<dbReference type="GO" id="GO:0005840">
    <property type="term" value="C:ribosome"/>
    <property type="evidence" value="ECO:0007669"/>
    <property type="project" value="UniProtKB-KW"/>
</dbReference>
<dbReference type="Proteomes" id="UP001634394">
    <property type="component" value="Unassembled WGS sequence"/>
</dbReference>
<evidence type="ECO:0000256" key="1">
    <source>
        <dbReference type="ARBA" id="ARBA00004173"/>
    </source>
</evidence>
<dbReference type="GO" id="GO:1990904">
    <property type="term" value="C:ribonucleoprotein complex"/>
    <property type="evidence" value="ECO:0007669"/>
    <property type="project" value="UniProtKB-KW"/>
</dbReference>
<comment type="subcellular location">
    <subcellularLocation>
        <location evidence="1">Mitochondrion</location>
    </subcellularLocation>
</comment>
<name>A0ABD3XK20_SINWO</name>
<gene>
    <name evidence="8" type="ORF">ACJMK2_026103</name>
</gene>
<accession>A0ABD3XK20</accession>
<keyword evidence="5" id="KW-0496">Mitochondrion</keyword>
<reference evidence="8 9" key="1">
    <citation type="submission" date="2024-11" db="EMBL/GenBank/DDBJ databases">
        <title>Chromosome-level genome assembly of the freshwater bivalve Anodonta woodiana.</title>
        <authorList>
            <person name="Chen X."/>
        </authorList>
    </citation>
    <scope>NUCLEOTIDE SEQUENCE [LARGE SCALE GENOMIC DNA]</scope>
    <source>
        <strain evidence="8">MN2024</strain>
        <tissue evidence="8">Gills</tissue>
    </source>
</reference>
<dbReference type="InterPro" id="IPR019189">
    <property type="entry name" value="Ribosomal_mL41"/>
</dbReference>
<organism evidence="8 9">
    <name type="scientific">Sinanodonta woodiana</name>
    <name type="common">Chinese pond mussel</name>
    <name type="synonym">Anodonta woodiana</name>
    <dbReference type="NCBI Taxonomy" id="1069815"/>
    <lineage>
        <taxon>Eukaryota</taxon>
        <taxon>Metazoa</taxon>
        <taxon>Spiralia</taxon>
        <taxon>Lophotrochozoa</taxon>
        <taxon>Mollusca</taxon>
        <taxon>Bivalvia</taxon>
        <taxon>Autobranchia</taxon>
        <taxon>Heteroconchia</taxon>
        <taxon>Palaeoheterodonta</taxon>
        <taxon>Unionida</taxon>
        <taxon>Unionoidea</taxon>
        <taxon>Unionidae</taxon>
        <taxon>Unioninae</taxon>
        <taxon>Sinanodonta</taxon>
    </lineage>
</organism>
<keyword evidence="6" id="KW-0687">Ribonucleoprotein</keyword>
<dbReference type="PANTHER" id="PTHR21338">
    <property type="entry name" value="MITOCHONDRIAL RIBOSOMAL PROTEIN L41"/>
    <property type="match status" value="1"/>
</dbReference>
<evidence type="ECO:0000256" key="2">
    <source>
        <dbReference type="ARBA" id="ARBA00010152"/>
    </source>
</evidence>
<feature type="compositionally biased region" description="Polar residues" evidence="7">
    <location>
        <begin position="144"/>
        <end position="153"/>
    </location>
</feature>
<dbReference type="Pfam" id="PF09809">
    <property type="entry name" value="MRP-L27"/>
    <property type="match status" value="1"/>
</dbReference>
<evidence type="ECO:0000256" key="3">
    <source>
        <dbReference type="ARBA" id="ARBA00022946"/>
    </source>
</evidence>
<feature type="compositionally biased region" description="Basic and acidic residues" evidence="7">
    <location>
        <begin position="132"/>
        <end position="143"/>
    </location>
</feature>
<evidence type="ECO:0000256" key="7">
    <source>
        <dbReference type="SAM" id="MobiDB-lite"/>
    </source>
</evidence>
<keyword evidence="3" id="KW-0809">Transit peptide</keyword>